<dbReference type="AlphaFoldDB" id="A0A8H7TIE3"/>
<name>A0A8H7TIE3_BIOOC</name>
<evidence type="ECO:0000313" key="2">
    <source>
        <dbReference type="EMBL" id="KAF9750105.1"/>
    </source>
</evidence>
<gene>
    <name evidence="2" type="ORF">IM811_016132</name>
</gene>
<comment type="caution">
    <text evidence="2">The sequence shown here is derived from an EMBL/GenBank/DDBJ whole genome shotgun (WGS) entry which is preliminary data.</text>
</comment>
<organism evidence="2 3">
    <name type="scientific">Bionectria ochroleuca</name>
    <name type="common">Gliocladium roseum</name>
    <dbReference type="NCBI Taxonomy" id="29856"/>
    <lineage>
        <taxon>Eukaryota</taxon>
        <taxon>Fungi</taxon>
        <taxon>Dikarya</taxon>
        <taxon>Ascomycota</taxon>
        <taxon>Pezizomycotina</taxon>
        <taxon>Sordariomycetes</taxon>
        <taxon>Hypocreomycetidae</taxon>
        <taxon>Hypocreales</taxon>
        <taxon>Bionectriaceae</taxon>
        <taxon>Clonostachys</taxon>
    </lineage>
</organism>
<dbReference type="EMBL" id="JADCTT010000007">
    <property type="protein sequence ID" value="KAF9750105.1"/>
    <property type="molecule type" value="Genomic_DNA"/>
</dbReference>
<reference evidence="2" key="1">
    <citation type="submission" date="2020-10" db="EMBL/GenBank/DDBJ databases">
        <title>High-Quality Genome Resource of Clonostachys rosea strain S41 by Oxford Nanopore Long-Read Sequencing.</title>
        <authorList>
            <person name="Wang H."/>
        </authorList>
    </citation>
    <scope>NUCLEOTIDE SEQUENCE</scope>
    <source>
        <strain evidence="2">S41</strain>
    </source>
</reference>
<dbReference type="Proteomes" id="UP000616885">
    <property type="component" value="Unassembled WGS sequence"/>
</dbReference>
<proteinExistence type="predicted"/>
<evidence type="ECO:0000313" key="3">
    <source>
        <dbReference type="Proteomes" id="UP000616885"/>
    </source>
</evidence>
<feature type="compositionally biased region" description="Basic and acidic residues" evidence="1">
    <location>
        <begin position="38"/>
        <end position="47"/>
    </location>
</feature>
<feature type="compositionally biased region" description="Low complexity" evidence="1">
    <location>
        <begin position="48"/>
        <end position="58"/>
    </location>
</feature>
<protein>
    <submittedName>
        <fullName evidence="2">Uncharacterized protein</fullName>
    </submittedName>
</protein>
<evidence type="ECO:0000256" key="1">
    <source>
        <dbReference type="SAM" id="MobiDB-lite"/>
    </source>
</evidence>
<accession>A0A8H7TIE3</accession>
<sequence length="113" mass="12773">MAEEITKSMPKLQLDEETGEMVSKAELKKRQQKRAKKAAQEKARQEKAAAGGSESSKPAPKPKTEEPTIDPQAMFKLGFLEDVYKERPSKDVVTRFPPNRTDIFILGMRKLLL</sequence>
<feature type="region of interest" description="Disordered" evidence="1">
    <location>
        <begin position="1"/>
        <end position="72"/>
    </location>
</feature>